<proteinExistence type="predicted"/>
<reference evidence="1" key="1">
    <citation type="submission" date="2022-09" db="EMBL/GenBank/DDBJ databases">
        <authorList>
            <person name="Cebeci A."/>
            <person name="Ture M."/>
            <person name="Alemdag M."/>
            <person name="Altinok I."/>
        </authorList>
    </citation>
    <scope>NUCLEOTIDE SEQUENCE</scope>
</reference>
<dbReference type="Proteomes" id="UP001163735">
    <property type="component" value="Segment"/>
</dbReference>
<accession>A0A9E8GAC2</accession>
<evidence type="ECO:0000313" key="2">
    <source>
        <dbReference type="Proteomes" id="UP001163735"/>
    </source>
</evidence>
<name>A0A9E8GAC2_9CAUD</name>
<evidence type="ECO:0000313" key="1">
    <source>
        <dbReference type="EMBL" id="UZV39669.1"/>
    </source>
</evidence>
<gene>
    <name evidence="1" type="ORF">APT65_00066</name>
</gene>
<organism evidence="1 2">
    <name type="scientific">Aeromonas phage APT65</name>
    <dbReference type="NCBI Taxonomy" id="2982914"/>
    <lineage>
        <taxon>Viruses</taxon>
        <taxon>Duplodnaviria</taxon>
        <taxon>Heunggongvirae</taxon>
        <taxon>Uroviricota</taxon>
        <taxon>Caudoviricetes</taxon>
        <taxon>Aquaneticvirus</taxon>
        <taxon>Aquaneticvirus ApT65</taxon>
    </lineage>
</organism>
<keyword evidence="2" id="KW-1185">Reference proteome</keyword>
<sequence length="74" mass="8719">MKYYYLSVPLKDDNAFTKLVWFSSDLLRNEYINYLSGIYKDYTDAGEITTTGKLEDVFIFTRSEQIEALIERDS</sequence>
<dbReference type="EMBL" id="OP491958">
    <property type="protein sequence ID" value="UZV39669.1"/>
    <property type="molecule type" value="Genomic_DNA"/>
</dbReference>
<protein>
    <submittedName>
        <fullName evidence="1">Uncharacterized protein</fullName>
    </submittedName>
</protein>